<dbReference type="Pfam" id="PF03457">
    <property type="entry name" value="HA"/>
    <property type="match status" value="1"/>
</dbReference>
<feature type="compositionally biased region" description="Basic and acidic residues" evidence="1">
    <location>
        <begin position="186"/>
        <end position="196"/>
    </location>
</feature>
<feature type="region of interest" description="Disordered" evidence="1">
    <location>
        <begin position="120"/>
        <end position="255"/>
    </location>
</feature>
<evidence type="ECO:0000256" key="1">
    <source>
        <dbReference type="SAM" id="MobiDB-lite"/>
    </source>
</evidence>
<keyword evidence="4" id="KW-1185">Reference proteome</keyword>
<dbReference type="EMBL" id="CAICTM010000761">
    <property type="protein sequence ID" value="CAB9516132.1"/>
    <property type="molecule type" value="Genomic_DNA"/>
</dbReference>
<dbReference type="AlphaFoldDB" id="A0A9N8HKK4"/>
<dbReference type="Proteomes" id="UP001153069">
    <property type="component" value="Unassembled WGS sequence"/>
</dbReference>
<evidence type="ECO:0000259" key="2">
    <source>
        <dbReference type="Pfam" id="PF03457"/>
    </source>
</evidence>
<sequence length="760" mass="84839">MTPQPATSSWDDKNFEALDAYFRVFGDPNVKASENQHLSAWIQQQRDAFQRGVLPQEMAEKLQSIGLNLQTEPKDDAMAAVVSTDEEENPKDASLTETTTMTSPFLRAVAAARAVAEGTALPSEELTVKPPKKLKSYHQRPNGTKQSKQSKHHYSLPKEEATKESSKKRSIQSLDDNDPAASSDDDQPKKSRDRLTPRKKKKKKTAETSTEVGVDVIDSSNKKGGTARRSPRKRNKESSNPPAAAPKDATKKEKSPILAKGSLVLMPGADGLFDTEATVIAATRLGTKVEHVESQRQELLTDAEAVVCKLAHAIKHQWLGNLPKPIPGTEIRKLDDYGERGQEPKEGIVVDVRKAETRCVFTNGDEEWISHNDVTICAVAQFMFHATDYCLELVKSLGEEGNPIKDTSDILALIQHTRPRETKGVGTQIRRHFALTDPSGRTVVGSGWYNGKVVEVSRYSVKARFEPSNFYPMGYETVLGHEEVYACAMAYEMHKKPRGTWPVPSVGTRIRVKCSSGWYNGCIKEKKAKAKSGTSVFKVEFDDKTIKRKMSEEEVIVYANVYKNYRHSILGDDASQDDENDGAFNKDAPSEHAPSTSKSATLHNSATNKGSSFDDEKAMINQVIKMVKPAVGLKIRKLFEEENGQHRWYEGEIIEEVDTRNSRARIRFTDNQEQTLTFGEVRVGHIAYQYNLSGLPAPRAKRGTKISKRFDQGWWDGTVVAVGTMGPSYVLFDADDSECYMSDEEIRVMAVAYEIRRRIK</sequence>
<proteinExistence type="predicted"/>
<evidence type="ECO:0000313" key="4">
    <source>
        <dbReference type="Proteomes" id="UP001153069"/>
    </source>
</evidence>
<dbReference type="InterPro" id="IPR005114">
    <property type="entry name" value="Helicase_assoc"/>
</dbReference>
<accession>A0A9N8HKK4</accession>
<feature type="compositionally biased region" description="Polar residues" evidence="1">
    <location>
        <begin position="593"/>
        <end position="611"/>
    </location>
</feature>
<feature type="domain" description="Helicase-associated" evidence="2">
    <location>
        <begin position="8"/>
        <end position="66"/>
    </location>
</feature>
<feature type="region of interest" description="Disordered" evidence="1">
    <location>
        <begin position="572"/>
        <end position="613"/>
    </location>
</feature>
<comment type="caution">
    <text evidence="3">The sequence shown here is derived from an EMBL/GenBank/DDBJ whole genome shotgun (WGS) entry which is preliminary data.</text>
</comment>
<evidence type="ECO:0000313" key="3">
    <source>
        <dbReference type="EMBL" id="CAB9516132.1"/>
    </source>
</evidence>
<gene>
    <name evidence="3" type="ORF">SEMRO_762_G198760.1</name>
</gene>
<name>A0A9N8HKK4_9STRA</name>
<reference evidence="3" key="1">
    <citation type="submission" date="2020-06" db="EMBL/GenBank/DDBJ databases">
        <authorList>
            <consortium name="Plant Systems Biology data submission"/>
        </authorList>
    </citation>
    <scope>NUCLEOTIDE SEQUENCE</scope>
    <source>
        <strain evidence="3">D6</strain>
    </source>
</reference>
<feature type="region of interest" description="Disordered" evidence="1">
    <location>
        <begin position="73"/>
        <end position="100"/>
    </location>
</feature>
<feature type="compositionally biased region" description="Basic residues" evidence="1">
    <location>
        <begin position="225"/>
        <end position="235"/>
    </location>
</feature>
<feature type="compositionally biased region" description="Basic and acidic residues" evidence="1">
    <location>
        <begin position="156"/>
        <end position="167"/>
    </location>
</feature>
<protein>
    <recommendedName>
        <fullName evidence="2">Helicase-associated domain-containing protein</fullName>
    </recommendedName>
</protein>
<dbReference type="Gene3D" id="6.10.140.530">
    <property type="match status" value="1"/>
</dbReference>
<organism evidence="3 4">
    <name type="scientific">Seminavis robusta</name>
    <dbReference type="NCBI Taxonomy" id="568900"/>
    <lineage>
        <taxon>Eukaryota</taxon>
        <taxon>Sar</taxon>
        <taxon>Stramenopiles</taxon>
        <taxon>Ochrophyta</taxon>
        <taxon>Bacillariophyta</taxon>
        <taxon>Bacillariophyceae</taxon>
        <taxon>Bacillariophycidae</taxon>
        <taxon>Naviculales</taxon>
        <taxon>Naviculaceae</taxon>
        <taxon>Seminavis</taxon>
    </lineage>
</organism>